<dbReference type="Gene3D" id="1.10.510.10">
    <property type="entry name" value="Transferase(Phosphotransferase) domain 1"/>
    <property type="match status" value="1"/>
</dbReference>
<dbReference type="Proteomes" id="UP001286456">
    <property type="component" value="Unassembled WGS sequence"/>
</dbReference>
<name>A0AAE0IF41_9PEZI</name>
<comment type="caution">
    <text evidence="1">The sequence shown here is derived from an EMBL/GenBank/DDBJ whole genome shotgun (WGS) entry which is preliminary data.</text>
</comment>
<keyword evidence="2" id="KW-1185">Reference proteome</keyword>
<reference evidence="1" key="1">
    <citation type="journal article" date="2023" name="Mol. Phylogenet. Evol.">
        <title>Genome-scale phylogeny and comparative genomics of the fungal order Sordariales.</title>
        <authorList>
            <person name="Hensen N."/>
            <person name="Bonometti L."/>
            <person name="Westerberg I."/>
            <person name="Brannstrom I.O."/>
            <person name="Guillou S."/>
            <person name="Cros-Aarteil S."/>
            <person name="Calhoun S."/>
            <person name="Haridas S."/>
            <person name="Kuo A."/>
            <person name="Mondo S."/>
            <person name="Pangilinan J."/>
            <person name="Riley R."/>
            <person name="LaButti K."/>
            <person name="Andreopoulos B."/>
            <person name="Lipzen A."/>
            <person name="Chen C."/>
            <person name="Yan M."/>
            <person name="Daum C."/>
            <person name="Ng V."/>
            <person name="Clum A."/>
            <person name="Steindorff A."/>
            <person name="Ohm R.A."/>
            <person name="Martin F."/>
            <person name="Silar P."/>
            <person name="Natvig D.O."/>
            <person name="Lalanne C."/>
            <person name="Gautier V."/>
            <person name="Ament-Velasquez S.L."/>
            <person name="Kruys A."/>
            <person name="Hutchinson M.I."/>
            <person name="Powell A.J."/>
            <person name="Barry K."/>
            <person name="Miller A.N."/>
            <person name="Grigoriev I.V."/>
            <person name="Debuchy R."/>
            <person name="Gladieux P."/>
            <person name="Hiltunen Thoren M."/>
            <person name="Johannesson H."/>
        </authorList>
    </citation>
    <scope>NUCLEOTIDE SEQUENCE</scope>
    <source>
        <strain evidence="1">SMH4131-1</strain>
    </source>
</reference>
<dbReference type="EMBL" id="JAUEPO010000004">
    <property type="protein sequence ID" value="KAK3323891.1"/>
    <property type="molecule type" value="Genomic_DNA"/>
</dbReference>
<evidence type="ECO:0008006" key="3">
    <source>
        <dbReference type="Google" id="ProtNLM"/>
    </source>
</evidence>
<dbReference type="AlphaFoldDB" id="A0AAE0IF41"/>
<organism evidence="1 2">
    <name type="scientific">Cercophora scortea</name>
    <dbReference type="NCBI Taxonomy" id="314031"/>
    <lineage>
        <taxon>Eukaryota</taxon>
        <taxon>Fungi</taxon>
        <taxon>Dikarya</taxon>
        <taxon>Ascomycota</taxon>
        <taxon>Pezizomycotina</taxon>
        <taxon>Sordariomycetes</taxon>
        <taxon>Sordariomycetidae</taxon>
        <taxon>Sordariales</taxon>
        <taxon>Lasiosphaeriaceae</taxon>
        <taxon>Cercophora</taxon>
    </lineage>
</organism>
<evidence type="ECO:0000313" key="1">
    <source>
        <dbReference type="EMBL" id="KAK3323891.1"/>
    </source>
</evidence>
<sequence>MLIVGMHLAEVEAKPTRHAADLDNPPTCITNLEAAERDPTQETHPGRGLKDPFPIGCESLSICMRLTPPFLSLPPLFTKSFHRFSLATLCHSLPMLVGFLPGFQIYSAITYARIMTKLTLTPFFQQTTVRTLPMVKPTRDLRTRLLAASSGMNDAEARELNHFVDLLERCLTLNPDKRLTPADALRHPFFTHRVHTSAR</sequence>
<accession>A0AAE0IF41</accession>
<protein>
    <recommendedName>
        <fullName evidence="3">Protein kinase domain-containing protein</fullName>
    </recommendedName>
</protein>
<evidence type="ECO:0000313" key="2">
    <source>
        <dbReference type="Proteomes" id="UP001286456"/>
    </source>
</evidence>
<dbReference type="SUPFAM" id="SSF56112">
    <property type="entry name" value="Protein kinase-like (PK-like)"/>
    <property type="match status" value="2"/>
</dbReference>
<proteinExistence type="predicted"/>
<dbReference type="InterPro" id="IPR011009">
    <property type="entry name" value="Kinase-like_dom_sf"/>
</dbReference>
<gene>
    <name evidence="1" type="ORF">B0T19DRAFT_216196</name>
</gene>
<reference evidence="1" key="2">
    <citation type="submission" date="2023-06" db="EMBL/GenBank/DDBJ databases">
        <authorList>
            <consortium name="Lawrence Berkeley National Laboratory"/>
            <person name="Haridas S."/>
            <person name="Hensen N."/>
            <person name="Bonometti L."/>
            <person name="Westerberg I."/>
            <person name="Brannstrom I.O."/>
            <person name="Guillou S."/>
            <person name="Cros-Aarteil S."/>
            <person name="Calhoun S."/>
            <person name="Kuo A."/>
            <person name="Mondo S."/>
            <person name="Pangilinan J."/>
            <person name="Riley R."/>
            <person name="Labutti K."/>
            <person name="Andreopoulos B."/>
            <person name="Lipzen A."/>
            <person name="Chen C."/>
            <person name="Yanf M."/>
            <person name="Daum C."/>
            <person name="Ng V."/>
            <person name="Clum A."/>
            <person name="Steindorff A."/>
            <person name="Ohm R."/>
            <person name="Martin F."/>
            <person name="Silar P."/>
            <person name="Natvig D."/>
            <person name="Lalanne C."/>
            <person name="Gautier V."/>
            <person name="Ament-Velasquez S.L."/>
            <person name="Kruys A."/>
            <person name="Hutchinson M.I."/>
            <person name="Powell A.J."/>
            <person name="Barry K."/>
            <person name="Miller A.N."/>
            <person name="Grigoriev I.V."/>
            <person name="Debuchy R."/>
            <person name="Gladieux P."/>
            <person name="Thoren M.H."/>
            <person name="Johannesson H."/>
        </authorList>
    </citation>
    <scope>NUCLEOTIDE SEQUENCE</scope>
    <source>
        <strain evidence="1">SMH4131-1</strain>
    </source>
</reference>